<organism evidence="1 2">
    <name type="scientific">Mycobacterium persicum</name>
    <dbReference type="NCBI Taxonomy" id="1487726"/>
    <lineage>
        <taxon>Bacteria</taxon>
        <taxon>Bacillati</taxon>
        <taxon>Actinomycetota</taxon>
        <taxon>Actinomycetes</taxon>
        <taxon>Mycobacteriales</taxon>
        <taxon>Mycobacteriaceae</taxon>
        <taxon>Mycobacterium</taxon>
    </lineage>
</organism>
<evidence type="ECO:0000313" key="1">
    <source>
        <dbReference type="EMBL" id="VAZ81718.1"/>
    </source>
</evidence>
<sequence length="252" mass="26758">MLEKPRVDFLSSGSSPVPRTGGGLRVILRHWAFVNSPRRTAASSAPPARGCGCGRAGCRCAPATDHVSHVSHLNGPGIRCARLRATNPMHRPWLVAASGADCALAASTVLRRRRQCRRGGRSRRFPPYIHSQSPDCTLDTAGMTADSVSTGDIPRTPTITGGLTGADGLATPAQEHIVDRGTPAPHENFRVRRANCAPPVAGKSCAELTEISCVPTNPVSSYRIRTWSGCAHAVPVAHRRSSPDATPLPREC</sequence>
<protein>
    <submittedName>
        <fullName evidence="1">Uncharacterized protein</fullName>
    </submittedName>
</protein>
<dbReference type="Proteomes" id="UP000279331">
    <property type="component" value="Unassembled WGS sequence"/>
</dbReference>
<comment type="caution">
    <text evidence="1">The sequence shown here is derived from an EMBL/GenBank/DDBJ whole genome shotgun (WGS) entry which is preliminary data.</text>
</comment>
<gene>
    <name evidence="1" type="ORF">LAUMK42_00521</name>
</gene>
<name>A0AB38UMA4_9MYCO</name>
<reference evidence="1 2" key="1">
    <citation type="submission" date="2018-09" db="EMBL/GenBank/DDBJ databases">
        <authorList>
            <person name="Tagini F."/>
        </authorList>
    </citation>
    <scope>NUCLEOTIDE SEQUENCE [LARGE SCALE GENOMIC DNA]</scope>
    <source>
        <strain evidence="1 2">MK42</strain>
    </source>
</reference>
<accession>A0AB38UMA4</accession>
<proteinExistence type="predicted"/>
<evidence type="ECO:0000313" key="2">
    <source>
        <dbReference type="Proteomes" id="UP000279331"/>
    </source>
</evidence>
<dbReference type="EMBL" id="UPHL01000017">
    <property type="protein sequence ID" value="VAZ81718.1"/>
    <property type="molecule type" value="Genomic_DNA"/>
</dbReference>
<dbReference type="AlphaFoldDB" id="A0AB38UMA4"/>